<organism evidence="1">
    <name type="scientific">bioreactor metagenome</name>
    <dbReference type="NCBI Taxonomy" id="1076179"/>
    <lineage>
        <taxon>unclassified sequences</taxon>
        <taxon>metagenomes</taxon>
        <taxon>ecological metagenomes</taxon>
    </lineage>
</organism>
<gene>
    <name evidence="1" type="ORF">SDC9_140979</name>
</gene>
<dbReference type="EMBL" id="VSSQ01040560">
    <property type="protein sequence ID" value="MPM93837.1"/>
    <property type="molecule type" value="Genomic_DNA"/>
</dbReference>
<sequence>MTGVLQSLAGGYKQFGREIKWELPATTNSDPHKLTGYVDLALKNYYYERKNAIKGGVELPKIRPSSQAIQERIYVAPLQDSLPPALKAEYWYMREALWDEYRRTIPNHVMADGDNVGNWQEKAAAAGCRWAIVPEVSGFKVQQERNTYYITLTQTLYEVSTGTTTDLTVFSTGTYNLTPLEAFIHAFKGSTAASAAAIKRDALQSAP</sequence>
<comment type="caution">
    <text evidence="1">The sequence shown here is derived from an EMBL/GenBank/DDBJ whole genome shotgun (WGS) entry which is preliminary data.</text>
</comment>
<proteinExistence type="predicted"/>
<name>A0A645DWT5_9ZZZZ</name>
<accession>A0A645DWT5</accession>
<reference evidence="1" key="1">
    <citation type="submission" date="2019-08" db="EMBL/GenBank/DDBJ databases">
        <authorList>
            <person name="Kucharzyk K."/>
            <person name="Murdoch R.W."/>
            <person name="Higgins S."/>
            <person name="Loffler F."/>
        </authorList>
    </citation>
    <scope>NUCLEOTIDE SEQUENCE</scope>
</reference>
<evidence type="ECO:0000313" key="1">
    <source>
        <dbReference type="EMBL" id="MPM93837.1"/>
    </source>
</evidence>
<dbReference type="AlphaFoldDB" id="A0A645DWT5"/>
<protein>
    <submittedName>
        <fullName evidence="1">Uncharacterized protein</fullName>
    </submittedName>
</protein>